<dbReference type="AlphaFoldDB" id="A0A2H3KCA3"/>
<comment type="caution">
    <text evidence="2">The sequence shown here is derived from an EMBL/GenBank/DDBJ whole genome shotgun (WGS) entry which is preliminary data.</text>
</comment>
<dbReference type="RefSeq" id="WP_014084442.1">
    <property type="nucleotide sequence ID" value="NZ_CBCSFI010000009.1"/>
</dbReference>
<accession>A0A2H3KCA3</accession>
<dbReference type="PROSITE" id="PS51409">
    <property type="entry name" value="ARGINASE_2"/>
    <property type="match status" value="1"/>
</dbReference>
<dbReference type="GO" id="GO:0046872">
    <property type="term" value="F:metal ion binding"/>
    <property type="evidence" value="ECO:0007669"/>
    <property type="project" value="InterPro"/>
</dbReference>
<comment type="similarity">
    <text evidence="1">Belongs to the arginase family.</text>
</comment>
<dbReference type="SUPFAM" id="SSF52768">
    <property type="entry name" value="Arginase/deacetylase"/>
    <property type="match status" value="1"/>
</dbReference>
<evidence type="ECO:0000313" key="2">
    <source>
        <dbReference type="EMBL" id="PDS24922.1"/>
    </source>
</evidence>
<name>A0A2H3KCA3_9FLAO</name>
<evidence type="ECO:0000313" key="3">
    <source>
        <dbReference type="Proteomes" id="UP000220828"/>
    </source>
</evidence>
<evidence type="ECO:0000256" key="1">
    <source>
        <dbReference type="PROSITE-ProRule" id="PRU00742"/>
    </source>
</evidence>
<dbReference type="GO" id="GO:0016813">
    <property type="term" value="F:hydrolase activity, acting on carbon-nitrogen (but not peptide) bonds, in linear amidines"/>
    <property type="evidence" value="ECO:0007669"/>
    <property type="project" value="UniProtKB-ARBA"/>
</dbReference>
<dbReference type="Gene3D" id="3.40.800.10">
    <property type="entry name" value="Ureohydrolase domain"/>
    <property type="match status" value="1"/>
</dbReference>
<dbReference type="OMA" id="RWWIEIP"/>
<protein>
    <submittedName>
        <fullName evidence="2">Arginase</fullName>
    </submittedName>
</protein>
<dbReference type="Pfam" id="PF00491">
    <property type="entry name" value="Arginase"/>
    <property type="match status" value="1"/>
</dbReference>
<dbReference type="EMBL" id="PCMW01000034">
    <property type="protein sequence ID" value="PDS24922.1"/>
    <property type="molecule type" value="Genomic_DNA"/>
</dbReference>
<reference evidence="2 3" key="1">
    <citation type="submission" date="2017-09" db="EMBL/GenBank/DDBJ databases">
        <title>Whole genomes of Flavobacteriaceae.</title>
        <authorList>
            <person name="Stine C."/>
            <person name="Li C."/>
            <person name="Tadesse D."/>
        </authorList>
    </citation>
    <scope>NUCLEOTIDE SEQUENCE [LARGE SCALE GENOMIC DNA]</scope>
    <source>
        <strain evidence="2 3">ATCC 35036</strain>
    </source>
</reference>
<sequence>MQFEFLTPIEIEVQTFIKQLSPNHLGSKVSIHTPNAVPNLDDVKIAIIGVLDGRGAHQEIHYHDLINIRKSFYSLFPGNWDVLMADLGNIKKGNTLADTYFALEKVIENLLKKKIIPIIIGGTQDLTYPMYRAFDNLDQMVNLVCIDSKFDFGSNQSHITYDSYLSKIIINEPHNLFNFSNIGYQSYYNPQEDVDLIEKMYFEAYRLGEVSNNLTIAEPVLRDADVVSIDMNVVKSSDSGNLNEFIPNGLDGKQICGLTRYAGISDKVSLLGIFNHQNFISESHLIAQMIWYFIEGINYRSNDYPYGSKNHYTKYIVPIDSETIVFYKSNKSERWWIEIPFFSDQHNKLKKHTLLPCSYEEYIQATNQEIPERWWKTQRKNVF</sequence>
<dbReference type="OrthoDB" id="931936at2"/>
<dbReference type="Proteomes" id="UP000220828">
    <property type="component" value="Unassembled WGS sequence"/>
</dbReference>
<gene>
    <name evidence="2" type="ORF">B0A77_06605</name>
</gene>
<dbReference type="InterPro" id="IPR006035">
    <property type="entry name" value="Ureohydrolase"/>
</dbReference>
<dbReference type="InterPro" id="IPR023696">
    <property type="entry name" value="Ureohydrolase_dom_sf"/>
</dbReference>
<dbReference type="CDD" id="cd09988">
    <property type="entry name" value="Formimidoylglutamase"/>
    <property type="match status" value="1"/>
</dbReference>
<organism evidence="2 3">
    <name type="scientific">Flavobacterium branchiophilum</name>
    <dbReference type="NCBI Taxonomy" id="55197"/>
    <lineage>
        <taxon>Bacteria</taxon>
        <taxon>Pseudomonadati</taxon>
        <taxon>Bacteroidota</taxon>
        <taxon>Flavobacteriia</taxon>
        <taxon>Flavobacteriales</taxon>
        <taxon>Flavobacteriaceae</taxon>
        <taxon>Flavobacterium</taxon>
    </lineage>
</organism>
<proteinExistence type="inferred from homology"/>